<keyword evidence="3" id="KW-1185">Reference proteome</keyword>
<accession>A0A9W5UQ20</accession>
<evidence type="ECO:0000256" key="1">
    <source>
        <dbReference type="SAM" id="Phobius"/>
    </source>
</evidence>
<comment type="caution">
    <text evidence="2">The sequence shown here is derived from an EMBL/GenBank/DDBJ whole genome shotgun (WGS) entry which is preliminary data.</text>
</comment>
<protein>
    <submittedName>
        <fullName evidence="2">Uncharacterized protein</fullName>
    </submittedName>
</protein>
<organism evidence="2 3">
    <name type="scientific">Micromonospora sediminimaris</name>
    <dbReference type="NCBI Taxonomy" id="547162"/>
    <lineage>
        <taxon>Bacteria</taxon>
        <taxon>Bacillati</taxon>
        <taxon>Actinomycetota</taxon>
        <taxon>Actinomycetes</taxon>
        <taxon>Micromonosporales</taxon>
        <taxon>Micromonosporaceae</taxon>
        <taxon>Micromonospora</taxon>
    </lineage>
</organism>
<keyword evidence="1" id="KW-1133">Transmembrane helix</keyword>
<dbReference type="OrthoDB" id="3402398at2"/>
<keyword evidence="1" id="KW-0472">Membrane</keyword>
<keyword evidence="1" id="KW-0812">Transmembrane</keyword>
<feature type="transmembrane region" description="Helical" evidence="1">
    <location>
        <begin position="37"/>
        <end position="55"/>
    </location>
</feature>
<dbReference type="AlphaFoldDB" id="A0A9W5UQ20"/>
<evidence type="ECO:0000313" key="3">
    <source>
        <dbReference type="Proteomes" id="UP000607311"/>
    </source>
</evidence>
<sequence length="283" mass="30981">MPDEMRFLERMHQDLRDVRWAEPAELREQGTRRRRRAAVGSAVAVLMVAAVSVVVTKNLAGPPPVAQLAAPTTSVPSAEIPRQAMVQPGDLPVETGPPLGQSGLDEPVQIDYVLLACHQQQGLSADWEPSRYSRSQTLLRAPTEHLPADEVFSQAVYRLAPQVADRIFARIDALLAPCASWRSIGDVLWDDQVVAAEADHRWEVTARDFVGDQAMVIQHSITEVRNLETGESRDPGQLERTAVVRVGDLVTVLGLGRDGTERELRRLAAVAADRLCVAANPPC</sequence>
<proteinExistence type="predicted"/>
<gene>
    <name evidence="2" type="ORF">Vse01_20890</name>
</gene>
<dbReference type="EMBL" id="BOPD01000012">
    <property type="protein sequence ID" value="GIJ32941.1"/>
    <property type="molecule type" value="Genomic_DNA"/>
</dbReference>
<name>A0A9W5UQ20_9ACTN</name>
<dbReference type="Proteomes" id="UP000607311">
    <property type="component" value="Unassembled WGS sequence"/>
</dbReference>
<evidence type="ECO:0000313" key="2">
    <source>
        <dbReference type="EMBL" id="GIJ32941.1"/>
    </source>
</evidence>
<reference evidence="2" key="1">
    <citation type="submission" date="2021-01" db="EMBL/GenBank/DDBJ databases">
        <title>Whole genome shotgun sequence of Verrucosispora sediminis NBRC 107745.</title>
        <authorList>
            <person name="Komaki H."/>
            <person name="Tamura T."/>
        </authorList>
    </citation>
    <scope>NUCLEOTIDE SEQUENCE</scope>
    <source>
        <strain evidence="2">NBRC 107745</strain>
    </source>
</reference>
<dbReference type="RefSeq" id="WP_093406281.1">
    <property type="nucleotide sequence ID" value="NZ_BOPD01000012.1"/>
</dbReference>